<gene>
    <name evidence="1" type="ORF">CFE62_006500</name>
</gene>
<protein>
    <submittedName>
        <fullName evidence="1">Uncharacterized protein</fullName>
    </submittedName>
</protein>
<dbReference type="AlphaFoldDB" id="A0A370CG62"/>
<evidence type="ECO:0000313" key="2">
    <source>
        <dbReference type="Proteomes" id="UP000226429"/>
    </source>
</evidence>
<comment type="caution">
    <text evidence="1">The sequence shown here is derived from an EMBL/GenBank/DDBJ whole genome shotgun (WGS) entry which is preliminary data.</text>
</comment>
<name>A0A370CG62_9COXI</name>
<dbReference type="EMBL" id="NMOS02000026">
    <property type="protein sequence ID" value="RDH39923.1"/>
    <property type="molecule type" value="Genomic_DNA"/>
</dbReference>
<organism evidence="1 2">
    <name type="scientific">Candidatus Aquirickettsiella gammari</name>
    <dbReference type="NCBI Taxonomy" id="2016198"/>
    <lineage>
        <taxon>Bacteria</taxon>
        <taxon>Pseudomonadati</taxon>
        <taxon>Pseudomonadota</taxon>
        <taxon>Gammaproteobacteria</taxon>
        <taxon>Legionellales</taxon>
        <taxon>Coxiellaceae</taxon>
        <taxon>Candidatus Aquirickettsiella</taxon>
    </lineage>
</organism>
<proteinExistence type="predicted"/>
<keyword evidence="2" id="KW-1185">Reference proteome</keyword>
<evidence type="ECO:0000313" key="1">
    <source>
        <dbReference type="EMBL" id="RDH39923.1"/>
    </source>
</evidence>
<dbReference type="Proteomes" id="UP000226429">
    <property type="component" value="Unassembled WGS sequence"/>
</dbReference>
<accession>A0A370CG62</accession>
<reference evidence="1 2" key="1">
    <citation type="journal article" date="2017" name="Int. J. Syst. Evol. Microbiol.">
        <title>Aquarickettsiella crustaci n. gen. n. sp. (Gammaproteobacteria: Legionellales: Coxiellaceae); a bacterial pathogen of the freshwater crustacean: Gammarus fossarum (Malacostraca: Amphipoda).</title>
        <authorList>
            <person name="Bojko J."/>
            <person name="Dunn A.M."/>
            <person name="Stebbing P.D."/>
            <person name="Van Aerle R."/>
            <person name="Bacela-Spychalska K."/>
            <person name="Bean T.P."/>
            <person name="Stentiford G.D."/>
        </authorList>
    </citation>
    <scope>NUCLEOTIDE SEQUENCE [LARGE SCALE GENOMIC DNA]</scope>
    <source>
        <strain evidence="1">RA15029</strain>
    </source>
</reference>
<reference evidence="1 2" key="2">
    <citation type="journal article" date="2018" name="J. Invertebr. Pathol.">
        <title>'Candidatus Aquirickettsiella gammari' (Gammaproteobacteria: Legionellales: Coxiellaceae): A bacterial pathogen of the freshwater crustacean Gammarus fossarum (Malacostraca: Amphipoda).</title>
        <authorList>
            <person name="Bojko J."/>
            <person name="Dunn A.M."/>
            <person name="Stebbing P.D."/>
            <person name="van Aerle R."/>
            <person name="Bacela-Spychalska K."/>
            <person name="Bean T.P."/>
            <person name="Urrutia A."/>
            <person name="Stentiford G.D."/>
        </authorList>
    </citation>
    <scope>NUCLEOTIDE SEQUENCE [LARGE SCALE GENOMIC DNA]</scope>
    <source>
        <strain evidence="1">RA15029</strain>
    </source>
</reference>
<sequence>MIAVFLFYNQGIGKYSRFSFSKELVHSALLCYEGNRCILFEIAPTGFIYRILKNSDVNKNLNAIKKLPMLSAFMAVLVKEKKKITAWPIKWHTCNEVCRYFSGVDIGWTFNPKHLLNRLIKYKNKRNYELLGYWRRT</sequence>